<feature type="region of interest" description="Disordered" evidence="1">
    <location>
        <begin position="1"/>
        <end position="28"/>
    </location>
</feature>
<dbReference type="HOGENOM" id="CLU_1539713_0_0_1"/>
<organism evidence="2 3">
    <name type="scientific">Aureobasidium namibiae CBS 147.97</name>
    <dbReference type="NCBI Taxonomy" id="1043004"/>
    <lineage>
        <taxon>Eukaryota</taxon>
        <taxon>Fungi</taxon>
        <taxon>Dikarya</taxon>
        <taxon>Ascomycota</taxon>
        <taxon>Pezizomycotina</taxon>
        <taxon>Dothideomycetes</taxon>
        <taxon>Dothideomycetidae</taxon>
        <taxon>Dothideales</taxon>
        <taxon>Saccotheciaceae</taxon>
        <taxon>Aureobasidium</taxon>
    </lineage>
</organism>
<sequence length="179" mass="19298">MSRNTSDPLPVYTQDAPCDPELPATDPPQYLRRTASQEAANLASLKAWAEKRDMMNGGGYMETFHIGGQTVTNGHIVQPNTSSATTSHDFPSASEEKATLAQQQDLDAEGAGASQQDSDGSRPGVGKRISGFLKRISPAERAQQKAMAMTAEEEAADAAKYPMSEGTYGWENYEPANKR</sequence>
<feature type="region of interest" description="Disordered" evidence="1">
    <location>
        <begin position="71"/>
        <end position="158"/>
    </location>
</feature>
<feature type="compositionally biased region" description="Polar residues" evidence="1">
    <location>
        <begin position="71"/>
        <end position="89"/>
    </location>
</feature>
<name>A0A074W5N1_9PEZI</name>
<evidence type="ECO:0000256" key="1">
    <source>
        <dbReference type="SAM" id="MobiDB-lite"/>
    </source>
</evidence>
<dbReference type="EMBL" id="KL584737">
    <property type="protein sequence ID" value="KEQ68138.1"/>
    <property type="molecule type" value="Genomic_DNA"/>
</dbReference>
<reference evidence="2 3" key="1">
    <citation type="journal article" date="2014" name="BMC Genomics">
        <title>Genome sequencing of four Aureobasidium pullulans varieties: biotechnological potential, stress tolerance, and description of new species.</title>
        <authorList>
            <person name="Gostin Ar C."/>
            <person name="Ohm R.A."/>
            <person name="Kogej T."/>
            <person name="Sonjak S."/>
            <person name="Turk M."/>
            <person name="Zajc J."/>
            <person name="Zalar P."/>
            <person name="Grube M."/>
            <person name="Sun H."/>
            <person name="Han J."/>
            <person name="Sharma A."/>
            <person name="Chiniquy J."/>
            <person name="Ngan C.Y."/>
            <person name="Lipzen A."/>
            <person name="Barry K."/>
            <person name="Grigoriev I.V."/>
            <person name="Gunde-Cimerman N."/>
        </authorList>
    </citation>
    <scope>NUCLEOTIDE SEQUENCE [LARGE SCALE GENOMIC DNA]</scope>
    <source>
        <strain evidence="2 3">CBS 147.97</strain>
    </source>
</reference>
<protein>
    <submittedName>
        <fullName evidence="2">Uncharacterized protein</fullName>
    </submittedName>
</protein>
<gene>
    <name evidence="2" type="ORF">M436DRAFT_59028</name>
</gene>
<keyword evidence="3" id="KW-1185">Reference proteome</keyword>
<dbReference type="Proteomes" id="UP000027730">
    <property type="component" value="Unassembled WGS sequence"/>
</dbReference>
<evidence type="ECO:0000313" key="3">
    <source>
        <dbReference type="Proteomes" id="UP000027730"/>
    </source>
</evidence>
<dbReference type="AlphaFoldDB" id="A0A074W5N1"/>
<dbReference type="RefSeq" id="XP_013422324.1">
    <property type="nucleotide sequence ID" value="XM_013566870.1"/>
</dbReference>
<dbReference type="OrthoDB" id="3925440at2759"/>
<evidence type="ECO:0000313" key="2">
    <source>
        <dbReference type="EMBL" id="KEQ68138.1"/>
    </source>
</evidence>
<dbReference type="GeneID" id="25412750"/>
<proteinExistence type="predicted"/>
<accession>A0A074W5N1</accession>